<comment type="cofactor">
    <cofactor evidence="1">
        <name>FAD</name>
        <dbReference type="ChEBI" id="CHEBI:57692"/>
    </cofactor>
</comment>
<feature type="domain" description="RsdA/BaiN/AoA(So)-like Rossmann fold-like" evidence="4">
    <location>
        <begin position="10"/>
        <end position="391"/>
    </location>
</feature>
<proteinExistence type="predicted"/>
<dbReference type="PRINTS" id="PR00411">
    <property type="entry name" value="PNDRDTASEI"/>
</dbReference>
<evidence type="ECO:0000259" key="5">
    <source>
        <dbReference type="Pfam" id="PF22780"/>
    </source>
</evidence>
<evidence type="ECO:0000313" key="7">
    <source>
        <dbReference type="Proteomes" id="UP000007844"/>
    </source>
</evidence>
<dbReference type="InterPro" id="IPR055178">
    <property type="entry name" value="RsdA/BaiN/AoA(So)-like_dom"/>
</dbReference>
<evidence type="ECO:0000256" key="2">
    <source>
        <dbReference type="ARBA" id="ARBA00022630"/>
    </source>
</evidence>
<gene>
    <name evidence="6" type="ORF">Desaf_3065</name>
</gene>
<protein>
    <submittedName>
        <fullName evidence="6">HI0933 family protein</fullName>
    </submittedName>
</protein>
<organism evidence="6 7">
    <name type="scientific">Desulfocurvibacter africanus subsp. africanus str. Walvis Bay</name>
    <dbReference type="NCBI Taxonomy" id="690850"/>
    <lineage>
        <taxon>Bacteria</taxon>
        <taxon>Pseudomonadati</taxon>
        <taxon>Thermodesulfobacteriota</taxon>
        <taxon>Desulfovibrionia</taxon>
        <taxon>Desulfovibrionales</taxon>
        <taxon>Desulfovibrionaceae</taxon>
        <taxon>Desulfocurvibacter</taxon>
    </lineage>
</organism>
<keyword evidence="7" id="KW-1185">Reference proteome</keyword>
<keyword evidence="3" id="KW-0274">FAD</keyword>
<dbReference type="SUPFAM" id="SSF51905">
    <property type="entry name" value="FAD/NAD(P)-binding domain"/>
    <property type="match status" value="1"/>
</dbReference>
<reference evidence="6 7" key="1">
    <citation type="journal article" date="2011" name="J. Bacteriol.">
        <title>Genome sequence of the mercury-methylating and pleomorphic Desulfovibrio africanus Strain Walvis Bay.</title>
        <authorList>
            <person name="Brown S.D."/>
            <person name="Wall J.D."/>
            <person name="Kucken A.M."/>
            <person name="Gilmour C.C."/>
            <person name="Podar M."/>
            <person name="Brandt C.C."/>
            <person name="Teshima H."/>
            <person name="Detter J.C."/>
            <person name="Han C.S."/>
            <person name="Land M.L."/>
            <person name="Lucas S."/>
            <person name="Han J."/>
            <person name="Pennacchio L."/>
            <person name="Nolan M."/>
            <person name="Pitluck S."/>
            <person name="Woyke T."/>
            <person name="Goodwin L."/>
            <person name="Palumbo A.V."/>
            <person name="Elias D.A."/>
        </authorList>
    </citation>
    <scope>NUCLEOTIDE SEQUENCE [LARGE SCALE GENOMIC DNA]</scope>
    <source>
        <strain evidence="6 7">Walvis Bay</strain>
    </source>
</reference>
<accession>F3Z2N0</accession>
<dbReference type="RefSeq" id="WP_014261009.1">
    <property type="nucleotide sequence ID" value="NC_016629.1"/>
</dbReference>
<dbReference type="PRINTS" id="PR00368">
    <property type="entry name" value="FADPNR"/>
</dbReference>
<dbReference type="AlphaFoldDB" id="F3Z2N0"/>
<dbReference type="Gene3D" id="2.40.30.10">
    <property type="entry name" value="Translation factors"/>
    <property type="match status" value="1"/>
</dbReference>
<dbReference type="HOGENOM" id="CLU_025174_2_0_7"/>
<dbReference type="PANTHER" id="PTHR42887:SF2">
    <property type="entry name" value="OS12G0638800 PROTEIN"/>
    <property type="match status" value="1"/>
</dbReference>
<dbReference type="EMBL" id="CP003221">
    <property type="protein sequence ID" value="EGJ51363.1"/>
    <property type="molecule type" value="Genomic_DNA"/>
</dbReference>
<dbReference type="Proteomes" id="UP000007844">
    <property type="component" value="Chromosome"/>
</dbReference>
<dbReference type="Pfam" id="PF22780">
    <property type="entry name" value="HI0933_like_1st"/>
    <property type="match status" value="1"/>
</dbReference>
<feature type="domain" description="RsdA/BaiN/AoA(So)-like insert" evidence="5">
    <location>
        <begin position="193"/>
        <end position="338"/>
    </location>
</feature>
<dbReference type="InterPro" id="IPR036188">
    <property type="entry name" value="FAD/NAD-bd_sf"/>
</dbReference>
<evidence type="ECO:0000259" key="4">
    <source>
        <dbReference type="Pfam" id="PF03486"/>
    </source>
</evidence>
<dbReference type="KEGG" id="daf:Desaf_3065"/>
<dbReference type="SUPFAM" id="SSF160996">
    <property type="entry name" value="HI0933 insert domain-like"/>
    <property type="match status" value="1"/>
</dbReference>
<evidence type="ECO:0000313" key="6">
    <source>
        <dbReference type="EMBL" id="EGJ51363.1"/>
    </source>
</evidence>
<dbReference type="InterPro" id="IPR057661">
    <property type="entry name" value="RsdA/BaiN/AoA(So)_Rossmann"/>
</dbReference>
<name>F3Z2N0_DESAF</name>
<dbReference type="NCBIfam" id="TIGR00275">
    <property type="entry name" value="aminoacetone oxidase family FAD-binding enzyme"/>
    <property type="match status" value="1"/>
</dbReference>
<dbReference type="PANTHER" id="PTHR42887">
    <property type="entry name" value="OS12G0638800 PROTEIN"/>
    <property type="match status" value="1"/>
</dbReference>
<dbReference type="Gene3D" id="3.50.50.60">
    <property type="entry name" value="FAD/NAD(P)-binding domain"/>
    <property type="match status" value="1"/>
</dbReference>
<dbReference type="Pfam" id="PF03486">
    <property type="entry name" value="HI0933_like"/>
    <property type="match status" value="1"/>
</dbReference>
<keyword evidence="2" id="KW-0285">Flavoprotein</keyword>
<evidence type="ECO:0000256" key="3">
    <source>
        <dbReference type="ARBA" id="ARBA00022827"/>
    </source>
</evidence>
<dbReference type="eggNOG" id="COG2081">
    <property type="taxonomic scope" value="Bacteria"/>
</dbReference>
<dbReference type="InterPro" id="IPR023166">
    <property type="entry name" value="BaiN-like_dom_sf"/>
</dbReference>
<sequence length="393" mass="41731">MGLATEARYDVLVLGAGASGLMCAMEAAKRGRRVAVLDHAGKAGRKLRLTGGGKCNFTNLDVSAANYVSANPHFCKSALARFDQYAAMEMLSSHGIAWEEREHGRLFCLGSAGEVAGLLTTLCHRQGVDILLDCTIREVDREQGLFRAATSQGVFLTPSLVVATGSPAWPQVGATRLGLEIARHFGLPVMPVRPALAPLVMAKDWPLAGLAGISLPATAQVADRSFSDHLLFTHEGLSGPAALQVSLFWRPGLEVSINFLPELQLVDFLASLPDRKVKLRNALSRVLPARLAAALCSAELGDKTVANLSRAEQETAVASVHSFRVTPLSIEGFAKAEVAAGGVDTRELSSKTMEAAQMPGLYFIGEVLDVTGMLGGYNLQWAWASGFAAGQHV</sequence>
<evidence type="ECO:0000256" key="1">
    <source>
        <dbReference type="ARBA" id="ARBA00001974"/>
    </source>
</evidence>
<dbReference type="Gene3D" id="1.10.8.260">
    <property type="entry name" value="HI0933 insert domain-like"/>
    <property type="match status" value="1"/>
</dbReference>
<dbReference type="STRING" id="690850.Desaf_3065"/>
<dbReference type="InterPro" id="IPR004792">
    <property type="entry name" value="BaiN-like"/>
</dbReference>